<comment type="caution">
    <text evidence="2">The sequence shown here is derived from an EMBL/GenBank/DDBJ whole genome shotgun (WGS) entry which is preliminary data.</text>
</comment>
<protein>
    <submittedName>
        <fullName evidence="2">Uncharacterized protein</fullName>
    </submittedName>
</protein>
<evidence type="ECO:0000256" key="1">
    <source>
        <dbReference type="SAM" id="MobiDB-lite"/>
    </source>
</evidence>
<dbReference type="GO" id="GO:0005737">
    <property type="term" value="C:cytoplasm"/>
    <property type="evidence" value="ECO:0007669"/>
    <property type="project" value="TreeGrafter"/>
</dbReference>
<dbReference type="PANTHER" id="PTHR46333">
    <property type="entry name" value="CYTOKINESIS PROTEIN 3"/>
    <property type="match status" value="1"/>
</dbReference>
<feature type="region of interest" description="Disordered" evidence="1">
    <location>
        <begin position="291"/>
        <end position="328"/>
    </location>
</feature>
<dbReference type="AlphaFoldDB" id="A0A1G4IAU8"/>
<organism evidence="2 3">
    <name type="scientific">Trypanosoma equiperdum</name>
    <dbReference type="NCBI Taxonomy" id="5694"/>
    <lineage>
        <taxon>Eukaryota</taxon>
        <taxon>Discoba</taxon>
        <taxon>Euglenozoa</taxon>
        <taxon>Kinetoplastea</taxon>
        <taxon>Metakinetoplastina</taxon>
        <taxon>Trypanosomatida</taxon>
        <taxon>Trypanosomatidae</taxon>
        <taxon>Trypanosoma</taxon>
    </lineage>
</organism>
<name>A0A1G4IAU8_TRYEQ</name>
<dbReference type="VEuPathDB" id="TriTrypDB:TEOVI_000061500"/>
<dbReference type="Proteomes" id="UP000195570">
    <property type="component" value="Unassembled WGS sequence"/>
</dbReference>
<feature type="region of interest" description="Disordered" evidence="1">
    <location>
        <begin position="162"/>
        <end position="193"/>
    </location>
</feature>
<dbReference type="GeneID" id="92374555"/>
<proteinExistence type="predicted"/>
<feature type="compositionally biased region" description="Low complexity" evidence="1">
    <location>
        <begin position="166"/>
        <end position="176"/>
    </location>
</feature>
<reference evidence="2" key="1">
    <citation type="submission" date="2016-09" db="EMBL/GenBank/DDBJ databases">
        <authorList>
            <person name="Hebert L."/>
            <person name="Moumen B."/>
        </authorList>
    </citation>
    <scope>NUCLEOTIDE SEQUENCE [LARGE SCALE GENOMIC DNA]</scope>
    <source>
        <strain evidence="2">OVI</strain>
    </source>
</reference>
<gene>
    <name evidence="2" type="ORF">TEOVI_000061500</name>
</gene>
<evidence type="ECO:0000313" key="2">
    <source>
        <dbReference type="EMBL" id="SCU69058.1"/>
    </source>
</evidence>
<dbReference type="InterPro" id="IPR052557">
    <property type="entry name" value="CAP/Cytokinesis_protein"/>
</dbReference>
<dbReference type="RefSeq" id="XP_067080096.1">
    <property type="nucleotide sequence ID" value="XM_067223995.1"/>
</dbReference>
<evidence type="ECO:0000313" key="3">
    <source>
        <dbReference type="Proteomes" id="UP000195570"/>
    </source>
</evidence>
<keyword evidence="3" id="KW-1185">Reference proteome</keyword>
<accession>A0A1G4IAU8</accession>
<sequence>MSKKPNPHSAAGAESEEARVESFGRKVFEIYTETVKPSIFDLQLRHYADYLHHFGFSIERETKHLREAPRIGGRRAPARSVELLPGAQWGIGKEEREEADAWAREVGPLEGVTRPHEIVTRLIEPFKRVTWRQSASQCALKKARTLYCWLCNNINPELPQQQGDEAAASVPAPAGAGKKEEGNSVASSRSHKKKSSAASHTVVSLWSMDLFEEVLAQRRATCIGMAQIYQKFLQLAGIKGEVVEGFLRRRPPGKSIEWAWNLVQIPVDDDPPLSYLVDVMLSAHSGQCLSVNRPGDAAEDVPKGKPNQQGESTGRKGRAAPAQQATPQRSILEGPLLAPFCSQVKRMEDFYFNTHPEKFFSTHFPKRARHSLLQTPKRKTVWEGEPLMTHDFFRFPLALDPSGRRCSSITRSTPFYIKLFNEDPEHFELCCVLFRGTLMELPDNCSSATALGPRWVWHQREESSMSETFTLMVPESGYYCMVIGARAIRKDPFSDLISEEPFVPVVAYQALVTFVANPTPQIPCQYFSPSICKLLEPLRYQVKEGLTRFIVMPSCANVVAVAVVLLYPEEGRRELLSFLNFSPKDVAYTGDVTLPGYHNAEVWILYAAPDHDYVNTTGLPSLSARYKPKTVSSLSLVNTVGPSQGETAPCVSKGKMLFLPFVTNIEVKKLLPESKKVNFILPEPNLNDEQQITFRRLIGVTPELYKEAAAIADKDITIVGSHFTGREGDIEFPNV</sequence>
<dbReference type="PANTHER" id="PTHR46333:SF2">
    <property type="entry name" value="CYTOKINESIS PROTEIN 3"/>
    <property type="match status" value="1"/>
</dbReference>
<feature type="compositionally biased region" description="Low complexity" evidence="1">
    <location>
        <begin position="319"/>
        <end position="328"/>
    </location>
</feature>
<dbReference type="EMBL" id="CZPT02001144">
    <property type="protein sequence ID" value="SCU69058.1"/>
    <property type="molecule type" value="Genomic_DNA"/>
</dbReference>